<evidence type="ECO:0000313" key="3">
    <source>
        <dbReference type="Proteomes" id="UP000523007"/>
    </source>
</evidence>
<dbReference type="InterPro" id="IPR029475">
    <property type="entry name" value="DUF6807"/>
</dbReference>
<comment type="caution">
    <text evidence="2">The sequence shown here is derived from an EMBL/GenBank/DDBJ whole genome shotgun (WGS) entry which is preliminary data.</text>
</comment>
<dbReference type="AlphaFoldDB" id="A0A7W7W663"/>
<feature type="compositionally biased region" description="Low complexity" evidence="1">
    <location>
        <begin position="7"/>
        <end position="20"/>
    </location>
</feature>
<dbReference type="Proteomes" id="UP000523007">
    <property type="component" value="Unassembled WGS sequence"/>
</dbReference>
<dbReference type="Pfam" id="PF14100">
    <property type="entry name" value="DUF6807"/>
    <property type="match status" value="1"/>
</dbReference>
<dbReference type="RefSeq" id="WP_184582694.1">
    <property type="nucleotide sequence ID" value="NZ_JACHJT010000001.1"/>
</dbReference>
<reference evidence="2 3" key="1">
    <citation type="submission" date="2020-08" db="EMBL/GenBank/DDBJ databases">
        <title>Sequencing the genomes of 1000 actinobacteria strains.</title>
        <authorList>
            <person name="Klenk H.-P."/>
        </authorList>
    </citation>
    <scope>NUCLEOTIDE SEQUENCE [LARGE SCALE GENOMIC DNA]</scope>
    <source>
        <strain evidence="2 3">DSM 102030</strain>
    </source>
</reference>
<evidence type="ECO:0000256" key="1">
    <source>
        <dbReference type="SAM" id="MobiDB-lite"/>
    </source>
</evidence>
<gene>
    <name evidence="2" type="ORF">F4561_005365</name>
</gene>
<name>A0A7W7W663_9ACTN</name>
<protein>
    <recommendedName>
        <fullName evidence="4">Methane oxygenase PmoA</fullName>
    </recommendedName>
</protein>
<keyword evidence="3" id="KW-1185">Reference proteome</keyword>
<organism evidence="2 3">
    <name type="scientific">Lipingzhangella halophila</name>
    <dbReference type="NCBI Taxonomy" id="1783352"/>
    <lineage>
        <taxon>Bacteria</taxon>
        <taxon>Bacillati</taxon>
        <taxon>Actinomycetota</taxon>
        <taxon>Actinomycetes</taxon>
        <taxon>Streptosporangiales</taxon>
        <taxon>Nocardiopsidaceae</taxon>
        <taxon>Lipingzhangella</taxon>
    </lineage>
</organism>
<evidence type="ECO:0000313" key="2">
    <source>
        <dbReference type="EMBL" id="MBB4934545.1"/>
    </source>
</evidence>
<evidence type="ECO:0008006" key="4">
    <source>
        <dbReference type="Google" id="ProtNLM"/>
    </source>
</evidence>
<dbReference type="EMBL" id="JACHJT010000001">
    <property type="protein sequence ID" value="MBB4934545.1"/>
    <property type="molecule type" value="Genomic_DNA"/>
</dbReference>
<proteinExistence type="predicted"/>
<sequence>MTIDQRAAAAPADAANEGAEPAAKGIGLVHEHERSLLLTHDGAELTRYVYRPWDRQLESPRPYFHPVRTLGGDLVSLYRPHDHVWHKGIAWSLPNVGPANLWGGPTYVRDKGYQQLANDGTMLHREFDRLDTTRGETAVVSEHLDWITEQGQTWFTEHRTFQATVDLARQAWTLVFETSFRNRTEDAIPIGSPTTEGRENAGYGGLFWRGPRSFSGGRVYSPQMEGGDDLMGVRAPWLAFAGRHDGNDRSSTLVFVDAPDNPGHPTQWFVRTGIFACVCPAPFFSEEVMAEPDTPLSYRYAVVIADGDRERSGSAGLAELGRVELDGARIRMRGGAP</sequence>
<accession>A0A7W7W663</accession>
<feature type="region of interest" description="Disordered" evidence="1">
    <location>
        <begin position="1"/>
        <end position="20"/>
    </location>
</feature>